<gene>
    <name evidence="7" type="ORF">QVD17_25969</name>
</gene>
<dbReference type="PANTHER" id="PTHR47347:SF2">
    <property type="entry name" value="GOLGIN CANDIDATE 5"/>
    <property type="match status" value="1"/>
</dbReference>
<accession>A0AAD8NPW9</accession>
<dbReference type="Pfam" id="PF12325">
    <property type="entry name" value="TMF_TATA_bd"/>
    <property type="match status" value="1"/>
</dbReference>
<feature type="coiled-coil region" evidence="4">
    <location>
        <begin position="814"/>
        <end position="841"/>
    </location>
</feature>
<feature type="coiled-coil region" evidence="4">
    <location>
        <begin position="312"/>
        <end position="381"/>
    </location>
</feature>
<feature type="compositionally biased region" description="Basic and acidic residues" evidence="5">
    <location>
        <begin position="100"/>
        <end position="114"/>
    </location>
</feature>
<keyword evidence="8" id="KW-1185">Reference proteome</keyword>
<feature type="compositionally biased region" description="Basic and acidic residues" evidence="5">
    <location>
        <begin position="173"/>
        <end position="193"/>
    </location>
</feature>
<feature type="compositionally biased region" description="Polar residues" evidence="5">
    <location>
        <begin position="195"/>
        <end position="205"/>
    </location>
</feature>
<keyword evidence="2" id="KW-0333">Golgi apparatus</keyword>
<feature type="coiled-coil region" evidence="4">
    <location>
        <begin position="496"/>
        <end position="728"/>
    </location>
</feature>
<dbReference type="InterPro" id="IPR022092">
    <property type="entry name" value="TMF_DNA-bd"/>
</dbReference>
<comment type="caution">
    <text evidence="7">The sequence shown here is derived from an EMBL/GenBank/DDBJ whole genome shotgun (WGS) entry which is preliminary data.</text>
</comment>
<feature type="compositionally biased region" description="Polar residues" evidence="5">
    <location>
        <begin position="45"/>
        <end position="61"/>
    </location>
</feature>
<dbReference type="Gene3D" id="1.20.5.340">
    <property type="match status" value="1"/>
</dbReference>
<protein>
    <recommendedName>
        <fullName evidence="6">TATA element modulatory factor 1 TATA binding domain-containing protein</fullName>
    </recommendedName>
</protein>
<dbReference type="AlphaFoldDB" id="A0AAD8NPW9"/>
<feature type="compositionally biased region" description="Acidic residues" evidence="5">
    <location>
        <begin position="123"/>
        <end position="138"/>
    </location>
</feature>
<feature type="compositionally biased region" description="Basic and acidic residues" evidence="5">
    <location>
        <begin position="216"/>
        <end position="226"/>
    </location>
</feature>
<feature type="compositionally biased region" description="Basic and acidic residues" evidence="5">
    <location>
        <begin position="78"/>
        <end position="90"/>
    </location>
</feature>
<evidence type="ECO:0000256" key="3">
    <source>
        <dbReference type="ARBA" id="ARBA00023054"/>
    </source>
</evidence>
<evidence type="ECO:0000313" key="8">
    <source>
        <dbReference type="Proteomes" id="UP001229421"/>
    </source>
</evidence>
<dbReference type="GO" id="GO:0005794">
    <property type="term" value="C:Golgi apparatus"/>
    <property type="evidence" value="ECO:0007669"/>
    <property type="project" value="UniProtKB-SubCell"/>
</dbReference>
<reference evidence="7" key="1">
    <citation type="journal article" date="2023" name="bioRxiv">
        <title>Improved chromosome-level genome assembly for marigold (Tagetes erecta).</title>
        <authorList>
            <person name="Jiang F."/>
            <person name="Yuan L."/>
            <person name="Wang S."/>
            <person name="Wang H."/>
            <person name="Xu D."/>
            <person name="Wang A."/>
            <person name="Fan W."/>
        </authorList>
    </citation>
    <scope>NUCLEOTIDE SEQUENCE</scope>
    <source>
        <strain evidence="7">WSJ</strain>
        <tissue evidence="7">Leaf</tissue>
    </source>
</reference>
<proteinExistence type="predicted"/>
<evidence type="ECO:0000256" key="4">
    <source>
        <dbReference type="SAM" id="Coils"/>
    </source>
</evidence>
<feature type="coiled-coil region" evidence="4">
    <location>
        <begin position="866"/>
        <end position="893"/>
    </location>
</feature>
<comment type="subcellular location">
    <subcellularLocation>
        <location evidence="1">Golgi apparatus</location>
    </subcellularLocation>
</comment>
<dbReference type="EMBL" id="JAUHHV010000007">
    <property type="protein sequence ID" value="KAK1416852.1"/>
    <property type="molecule type" value="Genomic_DNA"/>
</dbReference>
<feature type="coiled-coil region" evidence="4">
    <location>
        <begin position="413"/>
        <end position="468"/>
    </location>
</feature>
<dbReference type="InterPro" id="IPR022091">
    <property type="entry name" value="TMF_TATA-bd"/>
</dbReference>
<evidence type="ECO:0000256" key="2">
    <source>
        <dbReference type="ARBA" id="ARBA00023034"/>
    </source>
</evidence>
<name>A0AAD8NPW9_TARER</name>
<feature type="domain" description="TATA element modulatory factor 1 TATA binding" evidence="6">
    <location>
        <begin position="790"/>
        <end position="893"/>
    </location>
</feature>
<feature type="region of interest" description="Disordered" evidence="5">
    <location>
        <begin position="37"/>
        <end position="139"/>
    </location>
</feature>
<organism evidence="7 8">
    <name type="scientific">Tagetes erecta</name>
    <name type="common">African marigold</name>
    <dbReference type="NCBI Taxonomy" id="13708"/>
    <lineage>
        <taxon>Eukaryota</taxon>
        <taxon>Viridiplantae</taxon>
        <taxon>Streptophyta</taxon>
        <taxon>Embryophyta</taxon>
        <taxon>Tracheophyta</taxon>
        <taxon>Spermatophyta</taxon>
        <taxon>Magnoliopsida</taxon>
        <taxon>eudicotyledons</taxon>
        <taxon>Gunneridae</taxon>
        <taxon>Pentapetalae</taxon>
        <taxon>asterids</taxon>
        <taxon>campanulids</taxon>
        <taxon>Asterales</taxon>
        <taxon>Asteraceae</taxon>
        <taxon>Asteroideae</taxon>
        <taxon>Heliantheae alliance</taxon>
        <taxon>Tageteae</taxon>
        <taxon>Tagetes</taxon>
    </lineage>
</organism>
<evidence type="ECO:0000313" key="7">
    <source>
        <dbReference type="EMBL" id="KAK1416852.1"/>
    </source>
</evidence>
<evidence type="ECO:0000256" key="1">
    <source>
        <dbReference type="ARBA" id="ARBA00004555"/>
    </source>
</evidence>
<dbReference type="PANTHER" id="PTHR47347">
    <property type="entry name" value="GOLGIN CANDIDATE 5"/>
    <property type="match status" value="1"/>
</dbReference>
<keyword evidence="3 4" id="KW-0175">Coiled coil</keyword>
<dbReference type="Proteomes" id="UP001229421">
    <property type="component" value="Unassembled WGS sequence"/>
</dbReference>
<feature type="region of interest" description="Disordered" evidence="5">
    <location>
        <begin position="166"/>
        <end position="250"/>
    </location>
</feature>
<evidence type="ECO:0000256" key="5">
    <source>
        <dbReference type="SAM" id="MobiDB-lite"/>
    </source>
</evidence>
<sequence length="908" mass="102912">MSWFSGKVSLGNFPDLSDAVSKISAGVKTIEKNFDNALGLEDNPDGSSSTSEASGLWSTDLMSFIGKKDEEDEEDDKSSENHESSEKHESSSLPLTSPDIVHDKISGEHGEIESNVKTFNPEEHEEINDTVTEEAESMDETKIVNELAHEFADIVLKTSNEQNLNIGTSEELNVDHPDKFESPKHKSTEHESASSEDQVTGTLLESNEVAPSLDLQRTENELKKQEEEESLPADVAGEVNKPSIQVSDDASEMVAEVVSNYGSTNAIEHETDIKEQLLASGRNFSENSDSMAELEMVKKEMKLMETALLGAARQAQAKADELANLMNENEQLKSLLEEQKRKSNEVEVEVESLKEEYHQRVSTLERKVYALTRERDTLRREQNKKSDAAALLKEKDEIITQVMAEGEELSKKQAAQESTIRKLRAQIREFDEEKKGLITKLQVEENKVESIKRDKAATERLLQETIEKNQVELATQKEYYTNALNAAKEAEALAESRANDEARDELESRIKESEEREAMLVQTLEELRQTLSRKEQQAVFREDMLRRDIDDLQQRYQASERRCEELVTQVPESTRPLLRQIEAIQETSARKAEAWNAVERSLNSRLQEAEAKAAGAEERERSVNERLSQTLSRINVLEAQISCLRAEQTQLTKSLEKERQRASESRQDYLALKEEADTHEGRVSQLQQEISQLKQKHKQELQEALTHRELLQQDIEREKATRLELEKTVLEQNKIARTKSTTENGLTRKLSSASSLSSMEESFYLQASLDSSDTLSERRNTGETSYYLKSKTPNAFEAALRQKEGELASYMSRLASMESIRDSLAEELVKMTAECEKLRSEVSQLPGMKAEMEALRRRHAAALELMGERDEELEELRADIVDLKEMYREQVNILVNKIQVLSSSISGA</sequence>
<evidence type="ECO:0000259" key="6">
    <source>
        <dbReference type="Pfam" id="PF12325"/>
    </source>
</evidence>
<dbReference type="Pfam" id="PF12329">
    <property type="entry name" value="TMF_DNA_bd"/>
    <property type="match status" value="1"/>
</dbReference>